<dbReference type="PANTHER" id="PTHR30055:SF234">
    <property type="entry name" value="HTH-TYPE TRANSCRIPTIONAL REGULATOR BETI"/>
    <property type="match status" value="1"/>
</dbReference>
<dbReference type="PROSITE" id="PS50977">
    <property type="entry name" value="HTH_TETR_2"/>
    <property type="match status" value="1"/>
</dbReference>
<evidence type="ECO:0000259" key="5">
    <source>
        <dbReference type="PROSITE" id="PS50977"/>
    </source>
</evidence>
<evidence type="ECO:0000313" key="6">
    <source>
        <dbReference type="EMBL" id="NDY58996.1"/>
    </source>
</evidence>
<organism evidence="6 7">
    <name type="scientific">Desulfolutivibrio sulfodismutans</name>
    <dbReference type="NCBI Taxonomy" id="63561"/>
    <lineage>
        <taxon>Bacteria</taxon>
        <taxon>Pseudomonadati</taxon>
        <taxon>Thermodesulfobacteriota</taxon>
        <taxon>Desulfovibrionia</taxon>
        <taxon>Desulfovibrionales</taxon>
        <taxon>Desulfovibrionaceae</taxon>
        <taxon>Desulfolutivibrio</taxon>
    </lineage>
</organism>
<sequence length="213" mass="23571">MDSAKRNSQAERPRDREATMRLLVDAVGRVLARQGFRSVKVNVVAREAGVDKVLIYRYFGGLPGLVAAFAHSGDFWPDVEDLAGGDVAALAALPFAERLVLVSRNYLRRLLRRPLTLEILAWRFMEQNELTDALDSAREVGGNRLMRLVESGDVPPSLDMSALYAFLGAAINHLAVRSRTEKTFVGLPLDDPATWERLEAMLEKIIRSVAAAP</sequence>
<gene>
    <name evidence="6" type="ORF">G3N56_19850</name>
</gene>
<keyword evidence="3" id="KW-0804">Transcription</keyword>
<evidence type="ECO:0000256" key="3">
    <source>
        <dbReference type="ARBA" id="ARBA00023163"/>
    </source>
</evidence>
<dbReference type="Proteomes" id="UP000469724">
    <property type="component" value="Unassembled WGS sequence"/>
</dbReference>
<dbReference type="GO" id="GO:0000976">
    <property type="term" value="F:transcription cis-regulatory region binding"/>
    <property type="evidence" value="ECO:0007669"/>
    <property type="project" value="TreeGrafter"/>
</dbReference>
<evidence type="ECO:0000256" key="1">
    <source>
        <dbReference type="ARBA" id="ARBA00023015"/>
    </source>
</evidence>
<dbReference type="Pfam" id="PF00440">
    <property type="entry name" value="TetR_N"/>
    <property type="match status" value="1"/>
</dbReference>
<evidence type="ECO:0000256" key="2">
    <source>
        <dbReference type="ARBA" id="ARBA00023125"/>
    </source>
</evidence>
<proteinExistence type="predicted"/>
<protein>
    <submittedName>
        <fullName evidence="6">TetR/AcrR family transcriptional regulator</fullName>
    </submittedName>
</protein>
<keyword evidence="7" id="KW-1185">Reference proteome</keyword>
<dbReference type="AlphaFoldDB" id="A0A7K3NS28"/>
<dbReference type="InterPro" id="IPR001647">
    <property type="entry name" value="HTH_TetR"/>
</dbReference>
<name>A0A7K3NS28_9BACT</name>
<dbReference type="RefSeq" id="WP_163304053.1">
    <property type="nucleotide sequence ID" value="NZ_JAAGRQ010000187.1"/>
</dbReference>
<reference evidence="6 7" key="1">
    <citation type="submission" date="2020-02" db="EMBL/GenBank/DDBJ databases">
        <title>Comparative genomics of sulfur disproportionating microorganisms.</title>
        <authorList>
            <person name="Ward L.M."/>
            <person name="Bertran E."/>
            <person name="Johnston D.T."/>
        </authorList>
    </citation>
    <scope>NUCLEOTIDE SEQUENCE [LARGE SCALE GENOMIC DNA]</scope>
    <source>
        <strain evidence="6 7">DSM 3696</strain>
    </source>
</reference>
<comment type="caution">
    <text evidence="6">The sequence shown here is derived from an EMBL/GenBank/DDBJ whole genome shotgun (WGS) entry which is preliminary data.</text>
</comment>
<accession>A0A7K3NS28</accession>
<dbReference type="GO" id="GO:0003700">
    <property type="term" value="F:DNA-binding transcription factor activity"/>
    <property type="evidence" value="ECO:0007669"/>
    <property type="project" value="TreeGrafter"/>
</dbReference>
<dbReference type="Gene3D" id="1.10.357.10">
    <property type="entry name" value="Tetracycline Repressor, domain 2"/>
    <property type="match status" value="1"/>
</dbReference>
<evidence type="ECO:0000313" key="7">
    <source>
        <dbReference type="Proteomes" id="UP000469724"/>
    </source>
</evidence>
<dbReference type="InterPro" id="IPR009057">
    <property type="entry name" value="Homeodomain-like_sf"/>
</dbReference>
<feature type="DNA-binding region" description="H-T-H motif" evidence="4">
    <location>
        <begin position="40"/>
        <end position="59"/>
    </location>
</feature>
<dbReference type="SUPFAM" id="SSF46689">
    <property type="entry name" value="Homeodomain-like"/>
    <property type="match status" value="1"/>
</dbReference>
<dbReference type="EMBL" id="JAAGRQ010000187">
    <property type="protein sequence ID" value="NDY58996.1"/>
    <property type="molecule type" value="Genomic_DNA"/>
</dbReference>
<keyword evidence="2 4" id="KW-0238">DNA-binding</keyword>
<feature type="domain" description="HTH tetR-type" evidence="5">
    <location>
        <begin position="17"/>
        <end position="77"/>
    </location>
</feature>
<keyword evidence="1" id="KW-0805">Transcription regulation</keyword>
<dbReference type="InterPro" id="IPR050109">
    <property type="entry name" value="HTH-type_TetR-like_transc_reg"/>
</dbReference>
<evidence type="ECO:0000256" key="4">
    <source>
        <dbReference type="PROSITE-ProRule" id="PRU00335"/>
    </source>
</evidence>
<dbReference type="PANTHER" id="PTHR30055">
    <property type="entry name" value="HTH-TYPE TRANSCRIPTIONAL REGULATOR RUTR"/>
    <property type="match status" value="1"/>
</dbReference>